<dbReference type="SUPFAM" id="SSF52058">
    <property type="entry name" value="L domain-like"/>
    <property type="match status" value="1"/>
</dbReference>
<sequence length="377" mass="43613">MLFRHIFGLVVGINLILTVICQSRGYFNRNCPVNRSNDVRECKMYVDTRLNFIDFRQWTSGLGNAVKVSLDITCSSNGRVYIPWPMKANGLVKLTIEGCTLEGYASEFNTPTRLKDELQDLSLDNIVIVSNLDSIFDIIYKPVTQEYDCGQQTLRSAVRRNISYMFPNINDQRLSKRHEALLMSSADELIKKSKQKRYRCNYSELNYIDQSLSRTRSKLYLRLMTAYSEYPELQTFLIADNGYRRVPQELIDWRKSFPQLTLLDMSKNKISKFDFLGAPFTRMNTRSQPLVADLSNNLVTTIPLNMPDYLTGSVPIIVDLTGNPLNCNCDFLRYKNYAMEAIRRFGRYNHLSQITCYSPRSGRKISLANYRNNNCLI</sequence>
<evidence type="ECO:0000313" key="2">
    <source>
        <dbReference type="EMBL" id="VDI19834.1"/>
    </source>
</evidence>
<gene>
    <name evidence="2" type="ORF">MGAL_10B047032</name>
</gene>
<protein>
    <submittedName>
        <fullName evidence="2">Uncharacterized protein</fullName>
    </submittedName>
</protein>
<evidence type="ECO:0000256" key="1">
    <source>
        <dbReference type="SAM" id="SignalP"/>
    </source>
</evidence>
<proteinExistence type="predicted"/>
<dbReference type="OrthoDB" id="6066926at2759"/>
<evidence type="ECO:0000313" key="3">
    <source>
        <dbReference type="Proteomes" id="UP000596742"/>
    </source>
</evidence>
<comment type="caution">
    <text evidence="2">The sequence shown here is derived from an EMBL/GenBank/DDBJ whole genome shotgun (WGS) entry which is preliminary data.</text>
</comment>
<dbReference type="AlphaFoldDB" id="A0A8B6DGM3"/>
<feature type="signal peptide" evidence="1">
    <location>
        <begin position="1"/>
        <end position="23"/>
    </location>
</feature>
<accession>A0A8B6DGM3</accession>
<dbReference type="EMBL" id="UYJE01003502">
    <property type="protein sequence ID" value="VDI19834.1"/>
    <property type="molecule type" value="Genomic_DNA"/>
</dbReference>
<dbReference type="Proteomes" id="UP000596742">
    <property type="component" value="Unassembled WGS sequence"/>
</dbReference>
<keyword evidence="1" id="KW-0732">Signal</keyword>
<dbReference type="InterPro" id="IPR032675">
    <property type="entry name" value="LRR_dom_sf"/>
</dbReference>
<dbReference type="Gene3D" id="3.80.10.10">
    <property type="entry name" value="Ribonuclease Inhibitor"/>
    <property type="match status" value="1"/>
</dbReference>
<name>A0A8B6DGM3_MYTGA</name>
<keyword evidence="3" id="KW-1185">Reference proteome</keyword>
<reference evidence="2" key="1">
    <citation type="submission" date="2018-11" db="EMBL/GenBank/DDBJ databases">
        <authorList>
            <person name="Alioto T."/>
            <person name="Alioto T."/>
        </authorList>
    </citation>
    <scope>NUCLEOTIDE SEQUENCE</scope>
</reference>
<feature type="chain" id="PRO_5032517916" evidence="1">
    <location>
        <begin position="24"/>
        <end position="377"/>
    </location>
</feature>
<organism evidence="2 3">
    <name type="scientific">Mytilus galloprovincialis</name>
    <name type="common">Mediterranean mussel</name>
    <dbReference type="NCBI Taxonomy" id="29158"/>
    <lineage>
        <taxon>Eukaryota</taxon>
        <taxon>Metazoa</taxon>
        <taxon>Spiralia</taxon>
        <taxon>Lophotrochozoa</taxon>
        <taxon>Mollusca</taxon>
        <taxon>Bivalvia</taxon>
        <taxon>Autobranchia</taxon>
        <taxon>Pteriomorphia</taxon>
        <taxon>Mytilida</taxon>
        <taxon>Mytiloidea</taxon>
        <taxon>Mytilidae</taxon>
        <taxon>Mytilinae</taxon>
        <taxon>Mytilus</taxon>
    </lineage>
</organism>